<reference evidence="2" key="1">
    <citation type="submission" date="2018-05" db="EMBL/GenBank/DDBJ databases">
        <authorList>
            <person name="Lanie J.A."/>
            <person name="Ng W.-L."/>
            <person name="Kazmierczak K.M."/>
            <person name="Andrzejewski T.M."/>
            <person name="Davidsen T.M."/>
            <person name="Wayne K.J."/>
            <person name="Tettelin H."/>
            <person name="Glass J.I."/>
            <person name="Rusch D."/>
            <person name="Podicherti R."/>
            <person name="Tsui H.-C.T."/>
            <person name="Winkler M.E."/>
        </authorList>
    </citation>
    <scope>NUCLEOTIDE SEQUENCE</scope>
</reference>
<keyword evidence="1" id="KW-0472">Membrane</keyword>
<accession>A0A382XCQ3</accession>
<protein>
    <recommendedName>
        <fullName evidence="3">FtsX extracellular domain-containing protein</fullName>
    </recommendedName>
</protein>
<proteinExistence type="predicted"/>
<name>A0A382XCQ3_9ZZZZ</name>
<dbReference type="AlphaFoldDB" id="A0A382XCQ3"/>
<keyword evidence="1" id="KW-0812">Transmembrane</keyword>
<gene>
    <name evidence="2" type="ORF">METZ01_LOCUS421821</name>
</gene>
<sequence>MAAFTAVFSLVLSLMFIGILIVAGDNTHKILQYFRAKYKIEVFFKQDVTNEEAIG</sequence>
<dbReference type="EMBL" id="UINC01166810">
    <property type="protein sequence ID" value="SVD68967.1"/>
    <property type="molecule type" value="Genomic_DNA"/>
</dbReference>
<feature type="transmembrane region" description="Helical" evidence="1">
    <location>
        <begin position="6"/>
        <end position="24"/>
    </location>
</feature>
<evidence type="ECO:0000256" key="1">
    <source>
        <dbReference type="SAM" id="Phobius"/>
    </source>
</evidence>
<keyword evidence="1" id="KW-1133">Transmembrane helix</keyword>
<organism evidence="2">
    <name type="scientific">marine metagenome</name>
    <dbReference type="NCBI Taxonomy" id="408172"/>
    <lineage>
        <taxon>unclassified sequences</taxon>
        <taxon>metagenomes</taxon>
        <taxon>ecological metagenomes</taxon>
    </lineage>
</organism>
<evidence type="ECO:0008006" key="3">
    <source>
        <dbReference type="Google" id="ProtNLM"/>
    </source>
</evidence>
<evidence type="ECO:0000313" key="2">
    <source>
        <dbReference type="EMBL" id="SVD68967.1"/>
    </source>
</evidence>